<dbReference type="InterPro" id="IPR012286">
    <property type="entry name" value="Tetrahaem_cytochrome"/>
</dbReference>
<keyword evidence="8" id="KW-0812">Transmembrane</keyword>
<evidence type="ECO:0000313" key="10">
    <source>
        <dbReference type="EMBL" id="MEL4304550.1"/>
    </source>
</evidence>
<dbReference type="Gene3D" id="3.90.10.10">
    <property type="entry name" value="Cytochrome C3"/>
    <property type="match status" value="1"/>
</dbReference>
<dbReference type="Proteomes" id="UP001396646">
    <property type="component" value="Unassembled WGS sequence"/>
</dbReference>
<keyword evidence="8" id="KW-1133">Transmembrane helix</keyword>
<keyword evidence="2" id="KW-0813">Transport</keyword>
<reference evidence="10 11" key="1">
    <citation type="submission" date="2024-04" db="EMBL/GenBank/DDBJ databases">
        <title>Methanococcoides sp. LMO-2.</title>
        <authorList>
            <person name="Liang L."/>
        </authorList>
    </citation>
    <scope>NUCLEOTIDE SEQUENCE [LARGE SCALE GENOMIC DNA]</scope>
    <source>
        <strain evidence="10 11">LMO-2</strain>
    </source>
</reference>
<dbReference type="SUPFAM" id="SSF48695">
    <property type="entry name" value="Multiheme cytochromes"/>
    <property type="match status" value="1"/>
</dbReference>
<dbReference type="EMBL" id="JBCAUS010000002">
    <property type="protein sequence ID" value="MEL4304550.1"/>
    <property type="molecule type" value="Genomic_DNA"/>
</dbReference>
<accession>A0ABU9KQ84</accession>
<gene>
    <name evidence="10" type="ORF">WOA13_01680</name>
</gene>
<keyword evidence="6" id="KW-0249">Electron transport</keyword>
<evidence type="ECO:0000256" key="4">
    <source>
        <dbReference type="ARBA" id="ARBA00022723"/>
    </source>
</evidence>
<proteinExistence type="predicted"/>
<evidence type="ECO:0000256" key="1">
    <source>
        <dbReference type="ARBA" id="ARBA00004196"/>
    </source>
</evidence>
<dbReference type="Gene3D" id="1.10.1130.10">
    <property type="entry name" value="Flavocytochrome C3, Chain A"/>
    <property type="match status" value="1"/>
</dbReference>
<feature type="transmembrane region" description="Helical" evidence="8">
    <location>
        <begin position="350"/>
        <end position="369"/>
    </location>
</feature>
<evidence type="ECO:0000256" key="6">
    <source>
        <dbReference type="ARBA" id="ARBA00022982"/>
    </source>
</evidence>
<dbReference type="PANTHER" id="PTHR35038">
    <property type="entry name" value="DISSIMILATORY SULFITE REDUCTASE SIRA"/>
    <property type="match status" value="1"/>
</dbReference>
<dbReference type="Pfam" id="PF14537">
    <property type="entry name" value="Cytochrom_c3_2"/>
    <property type="match status" value="1"/>
</dbReference>
<protein>
    <submittedName>
        <fullName evidence="10">Cytochrome c3 family protein</fullName>
    </submittedName>
</protein>
<sequence length="372" mass="40452">MSQRFQLSRVLTKFSGKTPYKHCTVAIAIIIVSALCIMSTNVAFAAGETEAGSDLDSCQPCHADIITNFSSSLHYTGSGMKGEYEKGAAGEFGIDMHSFYEERGCSDCHASSCTSCHTGEEGHGGDITIETCDQCHFKKQTSYFQGELPAHKDVAPNPDIHYEKGLDCTDCHTPEEVHGDGVAYESQMEAVKVTCADCHTDPEKEVNGLAVTQYSPDSPAHSIHNSKLDCSACHSGWVITCENCHLETGQLDRIDVSSFYLARSVDGTIKPFINMTTSYNNSTHTAFAEWVPHTTTTEAKDCEFCHENTEIFVGESDGVILGAGGSFLSQETIDRIAEAPLEVEAEGEDIPGFFAYMAIAGILAVYLLMRRK</sequence>
<organism evidence="10 11">
    <name type="scientific">Methanococcoides cohabitans</name>
    <dbReference type="NCBI Taxonomy" id="3136559"/>
    <lineage>
        <taxon>Archaea</taxon>
        <taxon>Methanobacteriati</taxon>
        <taxon>Methanobacteriota</taxon>
        <taxon>Stenosarchaea group</taxon>
        <taxon>Methanomicrobia</taxon>
        <taxon>Methanosarcinales</taxon>
        <taxon>Methanosarcinaceae</taxon>
        <taxon>Methanococcoides</taxon>
    </lineage>
</organism>
<keyword evidence="5" id="KW-0732">Signal</keyword>
<keyword evidence="8" id="KW-0472">Membrane</keyword>
<evidence type="ECO:0000256" key="8">
    <source>
        <dbReference type="SAM" id="Phobius"/>
    </source>
</evidence>
<dbReference type="RefSeq" id="WP_342126271.1">
    <property type="nucleotide sequence ID" value="NZ_JBCAUS010000002.1"/>
</dbReference>
<evidence type="ECO:0000256" key="2">
    <source>
        <dbReference type="ARBA" id="ARBA00022448"/>
    </source>
</evidence>
<keyword evidence="7" id="KW-0408">Iron</keyword>
<keyword evidence="4" id="KW-0479">Metal-binding</keyword>
<keyword evidence="11" id="KW-1185">Reference proteome</keyword>
<evidence type="ECO:0000256" key="3">
    <source>
        <dbReference type="ARBA" id="ARBA00022617"/>
    </source>
</evidence>
<evidence type="ECO:0000313" key="11">
    <source>
        <dbReference type="Proteomes" id="UP001396646"/>
    </source>
</evidence>
<dbReference type="InterPro" id="IPR051829">
    <property type="entry name" value="Multiheme_Cytochr_ET"/>
</dbReference>
<evidence type="ECO:0000256" key="5">
    <source>
        <dbReference type="ARBA" id="ARBA00022729"/>
    </source>
</evidence>
<dbReference type="PANTHER" id="PTHR35038:SF5">
    <property type="entry name" value="CYTOCHROME C-TYPE PROTEIN NRFB"/>
    <property type="match status" value="1"/>
</dbReference>
<name>A0ABU9KQ84_9EURY</name>
<dbReference type="InterPro" id="IPR036280">
    <property type="entry name" value="Multihaem_cyt_sf"/>
</dbReference>
<dbReference type="Gene3D" id="1.20.140.10">
    <property type="entry name" value="Butyryl-CoA Dehydrogenase, subunit A, domain 3"/>
    <property type="match status" value="1"/>
</dbReference>
<feature type="domain" description="Tetrahaem cytochrome" evidence="9">
    <location>
        <begin position="161"/>
        <end position="245"/>
    </location>
</feature>
<comment type="subcellular location">
    <subcellularLocation>
        <location evidence="1">Cell envelope</location>
    </subcellularLocation>
</comment>
<evidence type="ECO:0000256" key="7">
    <source>
        <dbReference type="ARBA" id="ARBA00023004"/>
    </source>
</evidence>
<evidence type="ECO:0000259" key="9">
    <source>
        <dbReference type="Pfam" id="PF14537"/>
    </source>
</evidence>
<keyword evidence="3" id="KW-0349">Heme</keyword>
<comment type="caution">
    <text evidence="10">The sequence shown here is derived from an EMBL/GenBank/DDBJ whole genome shotgun (WGS) entry which is preliminary data.</text>
</comment>